<keyword evidence="2 6" id="KW-0889">Transcription antitermination</keyword>
<gene>
    <name evidence="6" type="primary">nusB</name>
    <name evidence="8" type="ORF">J2R99_003095</name>
</gene>
<proteinExistence type="inferred from homology"/>
<evidence type="ECO:0000256" key="6">
    <source>
        <dbReference type="HAMAP-Rule" id="MF_00073"/>
    </source>
</evidence>
<evidence type="ECO:0000256" key="4">
    <source>
        <dbReference type="ARBA" id="ARBA00023015"/>
    </source>
</evidence>
<dbReference type="InterPro" id="IPR035926">
    <property type="entry name" value="NusB-like_sf"/>
</dbReference>
<comment type="function">
    <text evidence="6">Involved in transcription antitermination. Required for transcription of ribosomal RNA (rRNA) genes. Binds specifically to the boxA antiterminator sequence of the ribosomal RNA (rrn) operons.</text>
</comment>
<dbReference type="Proteomes" id="UP001230253">
    <property type="component" value="Unassembled WGS sequence"/>
</dbReference>
<organism evidence="8 9">
    <name type="scientific">Rhodopseudomonas julia</name>
    <dbReference type="NCBI Taxonomy" id="200617"/>
    <lineage>
        <taxon>Bacteria</taxon>
        <taxon>Pseudomonadati</taxon>
        <taxon>Pseudomonadota</taxon>
        <taxon>Alphaproteobacteria</taxon>
        <taxon>Hyphomicrobiales</taxon>
        <taxon>Nitrobacteraceae</taxon>
        <taxon>Rhodopseudomonas</taxon>
    </lineage>
</organism>
<sequence length="165" mass="18064">MPESEPAIAARGANQRGAARLAAVQALYQMDVGRVSLPRVVAEFEAFRLGQELEGETLRSADAAFFRLLVAGVVEEQEVIDPLIHATLPPTWPLARLDVTLRSLLRCGVYELKSRRDVPARVVISEYLDVAHAFFEKEEPGLVNAVLDKVARDVRPDEFGKAGAG</sequence>
<dbReference type="PANTHER" id="PTHR11078:SF3">
    <property type="entry name" value="ANTITERMINATION NUSB DOMAIN-CONTAINING PROTEIN"/>
    <property type="match status" value="1"/>
</dbReference>
<evidence type="ECO:0000256" key="3">
    <source>
        <dbReference type="ARBA" id="ARBA00022884"/>
    </source>
</evidence>
<evidence type="ECO:0000259" key="7">
    <source>
        <dbReference type="Pfam" id="PF01029"/>
    </source>
</evidence>
<accession>A0ABU0C9N3</accession>
<dbReference type="HAMAP" id="MF_00073">
    <property type="entry name" value="NusB"/>
    <property type="match status" value="1"/>
</dbReference>
<protein>
    <recommendedName>
        <fullName evidence="6">Transcription antitermination protein NusB</fullName>
    </recommendedName>
    <alternativeName>
        <fullName evidence="6">Antitermination factor NusB</fullName>
    </alternativeName>
</protein>
<keyword evidence="4 6" id="KW-0805">Transcription regulation</keyword>
<dbReference type="NCBIfam" id="TIGR01951">
    <property type="entry name" value="nusB"/>
    <property type="match status" value="1"/>
</dbReference>
<dbReference type="PANTHER" id="PTHR11078">
    <property type="entry name" value="N UTILIZATION SUBSTANCE PROTEIN B-RELATED"/>
    <property type="match status" value="1"/>
</dbReference>
<keyword evidence="5 6" id="KW-0804">Transcription</keyword>
<name>A0ABU0C9N3_9BRAD</name>
<evidence type="ECO:0000256" key="1">
    <source>
        <dbReference type="ARBA" id="ARBA00005952"/>
    </source>
</evidence>
<keyword evidence="3 6" id="KW-0694">RNA-binding</keyword>
<dbReference type="Pfam" id="PF01029">
    <property type="entry name" value="NusB"/>
    <property type="match status" value="1"/>
</dbReference>
<evidence type="ECO:0000313" key="8">
    <source>
        <dbReference type="EMBL" id="MDQ0327226.1"/>
    </source>
</evidence>
<dbReference type="EMBL" id="JAUSUK010000002">
    <property type="protein sequence ID" value="MDQ0327226.1"/>
    <property type="molecule type" value="Genomic_DNA"/>
</dbReference>
<dbReference type="RefSeq" id="WP_307155292.1">
    <property type="nucleotide sequence ID" value="NZ_JAUSUK010000002.1"/>
</dbReference>
<dbReference type="InterPro" id="IPR011605">
    <property type="entry name" value="NusB_fam"/>
</dbReference>
<reference evidence="8 9" key="1">
    <citation type="submission" date="2023-07" db="EMBL/GenBank/DDBJ databases">
        <title>Genomic Encyclopedia of Type Strains, Phase IV (KMG-IV): sequencing the most valuable type-strain genomes for metagenomic binning, comparative biology and taxonomic classification.</title>
        <authorList>
            <person name="Goeker M."/>
        </authorList>
    </citation>
    <scope>NUCLEOTIDE SEQUENCE [LARGE SCALE GENOMIC DNA]</scope>
    <source>
        <strain evidence="8 9">DSM 11549</strain>
    </source>
</reference>
<evidence type="ECO:0000313" key="9">
    <source>
        <dbReference type="Proteomes" id="UP001230253"/>
    </source>
</evidence>
<dbReference type="InterPro" id="IPR006027">
    <property type="entry name" value="NusB_RsmB_TIM44"/>
</dbReference>
<evidence type="ECO:0000256" key="5">
    <source>
        <dbReference type="ARBA" id="ARBA00023163"/>
    </source>
</evidence>
<comment type="similarity">
    <text evidence="1 6">Belongs to the NusB family.</text>
</comment>
<feature type="domain" description="NusB/RsmB/TIM44" evidence="7">
    <location>
        <begin position="19"/>
        <end position="152"/>
    </location>
</feature>
<dbReference type="SUPFAM" id="SSF48013">
    <property type="entry name" value="NusB-like"/>
    <property type="match status" value="1"/>
</dbReference>
<keyword evidence="9" id="KW-1185">Reference proteome</keyword>
<dbReference type="Gene3D" id="1.10.940.10">
    <property type="entry name" value="NusB-like"/>
    <property type="match status" value="1"/>
</dbReference>
<comment type="caution">
    <text evidence="8">The sequence shown here is derived from an EMBL/GenBank/DDBJ whole genome shotgun (WGS) entry which is preliminary data.</text>
</comment>
<evidence type="ECO:0000256" key="2">
    <source>
        <dbReference type="ARBA" id="ARBA00022814"/>
    </source>
</evidence>